<organism evidence="6 7">
    <name type="scientific">Janthinobacterium psychrotolerans</name>
    <dbReference type="NCBI Taxonomy" id="1747903"/>
    <lineage>
        <taxon>Bacteria</taxon>
        <taxon>Pseudomonadati</taxon>
        <taxon>Pseudomonadota</taxon>
        <taxon>Betaproteobacteria</taxon>
        <taxon>Burkholderiales</taxon>
        <taxon>Oxalobacteraceae</taxon>
        <taxon>Janthinobacterium</taxon>
    </lineage>
</organism>
<dbReference type="InterPro" id="IPR001623">
    <property type="entry name" value="DnaJ_domain"/>
</dbReference>
<dbReference type="PROSITE" id="PS50076">
    <property type="entry name" value="DNAJ_2"/>
    <property type="match status" value="1"/>
</dbReference>
<dbReference type="SMART" id="SM00271">
    <property type="entry name" value="DnaJ"/>
    <property type="match status" value="1"/>
</dbReference>
<dbReference type="PANTHER" id="PTHR14021:SF15">
    <property type="entry name" value="IRON-SULFUR CLUSTER CO-CHAPERONE PROTEIN HSCB"/>
    <property type="match status" value="1"/>
</dbReference>
<name>A0A1A7BTM8_9BURK</name>
<comment type="function">
    <text evidence="3 4">Co-chaperone involved in the maturation of iron-sulfur cluster-containing proteins. Seems to help targeting proteins to be folded toward HscA.</text>
</comment>
<dbReference type="GO" id="GO:0006457">
    <property type="term" value="P:protein folding"/>
    <property type="evidence" value="ECO:0007669"/>
    <property type="project" value="UniProtKB-UniRule"/>
</dbReference>
<feature type="domain" description="J" evidence="5">
    <location>
        <begin position="3"/>
        <end position="75"/>
    </location>
</feature>
<keyword evidence="2 4" id="KW-0143">Chaperone</keyword>
<dbReference type="Pfam" id="PF07743">
    <property type="entry name" value="HSCB_C"/>
    <property type="match status" value="1"/>
</dbReference>
<dbReference type="EMBL" id="LOCQ01000062">
    <property type="protein sequence ID" value="OBV36857.1"/>
    <property type="molecule type" value="Genomic_DNA"/>
</dbReference>
<dbReference type="InterPro" id="IPR009073">
    <property type="entry name" value="HscB_oligo_C"/>
</dbReference>
<proteinExistence type="inferred from homology"/>
<evidence type="ECO:0000259" key="5">
    <source>
        <dbReference type="PROSITE" id="PS50076"/>
    </source>
</evidence>
<evidence type="ECO:0000313" key="7">
    <source>
        <dbReference type="Proteomes" id="UP000092713"/>
    </source>
</evidence>
<dbReference type="InterPro" id="IPR004640">
    <property type="entry name" value="HscB"/>
</dbReference>
<dbReference type="HAMAP" id="MF_00682">
    <property type="entry name" value="HscB"/>
    <property type="match status" value="1"/>
</dbReference>
<dbReference type="PANTHER" id="PTHR14021">
    <property type="entry name" value="IRON-SULFUR CLUSTER CO-CHAPERONE PROTEIN HSCB"/>
    <property type="match status" value="1"/>
</dbReference>
<protein>
    <recommendedName>
        <fullName evidence="4">Co-chaperone protein HscB homolog</fullName>
    </recommendedName>
</protein>
<dbReference type="InterPro" id="IPR036869">
    <property type="entry name" value="J_dom_sf"/>
</dbReference>
<comment type="caution">
    <text evidence="6">The sequence shown here is derived from an EMBL/GenBank/DDBJ whole genome shotgun (WGS) entry which is preliminary data.</text>
</comment>
<dbReference type="Gene3D" id="1.10.287.110">
    <property type="entry name" value="DnaJ domain"/>
    <property type="match status" value="1"/>
</dbReference>
<dbReference type="NCBIfam" id="NF002935">
    <property type="entry name" value="PRK03578.1"/>
    <property type="match status" value="1"/>
</dbReference>
<dbReference type="SUPFAM" id="SSF46565">
    <property type="entry name" value="Chaperone J-domain"/>
    <property type="match status" value="1"/>
</dbReference>
<dbReference type="InterPro" id="IPR036386">
    <property type="entry name" value="HscB_C_sf"/>
</dbReference>
<sequence>MQNHFELFQLPPQFALDQAALDSAYRDVQGQVHPDRYINASSAEKRVAMQWATRANEAYQTLKSPQKRAQYLCELHGVDLQTESNTAMPVSFLMQQMEWREALGEARAARDADALDVLDRQLRGERKTLLAQVQAQLDAADYVNAAQSVRALMFLDKFGEEVRFAFEAIEA</sequence>
<dbReference type="Gene3D" id="1.20.1280.20">
    <property type="entry name" value="HscB, C-terminal domain"/>
    <property type="match status" value="1"/>
</dbReference>
<dbReference type="Pfam" id="PF00226">
    <property type="entry name" value="DnaJ"/>
    <property type="match status" value="1"/>
</dbReference>
<dbReference type="RefSeq" id="WP_065310628.1">
    <property type="nucleotide sequence ID" value="NZ_LOCQ01000062.1"/>
</dbReference>
<dbReference type="PATRIC" id="fig|1747903.4.peg.348"/>
<accession>A0A1A7BTM8</accession>
<dbReference type="GO" id="GO:0044571">
    <property type="term" value="P:[2Fe-2S] cluster assembly"/>
    <property type="evidence" value="ECO:0007669"/>
    <property type="project" value="InterPro"/>
</dbReference>
<evidence type="ECO:0000256" key="1">
    <source>
        <dbReference type="ARBA" id="ARBA00010476"/>
    </source>
</evidence>
<dbReference type="Proteomes" id="UP000092713">
    <property type="component" value="Unassembled WGS sequence"/>
</dbReference>
<keyword evidence="7" id="KW-1185">Reference proteome</keyword>
<gene>
    <name evidence="4" type="primary">hscB</name>
    <name evidence="6" type="ORF">ASR47_1001334</name>
</gene>
<dbReference type="NCBIfam" id="TIGR00714">
    <property type="entry name" value="hscB"/>
    <property type="match status" value="1"/>
</dbReference>
<dbReference type="GO" id="GO:0051087">
    <property type="term" value="F:protein-folding chaperone binding"/>
    <property type="evidence" value="ECO:0007669"/>
    <property type="project" value="InterPro"/>
</dbReference>
<comment type="similarity">
    <text evidence="1 4">Belongs to the HscB family.</text>
</comment>
<dbReference type="CDD" id="cd06257">
    <property type="entry name" value="DnaJ"/>
    <property type="match status" value="1"/>
</dbReference>
<reference evidence="6 7" key="1">
    <citation type="submission" date="2016-04" db="EMBL/GenBank/DDBJ databases">
        <title>Draft genome sequence of Janthinobacterium psychrotolerans sp. nov., isolated from freshwater sediments in Denmark.</title>
        <authorList>
            <person name="Gong X."/>
            <person name="Skrivergaard S."/>
            <person name="Korsgaard B.S."/>
            <person name="Schreiber L."/>
            <person name="Marshall I.P."/>
            <person name="Finster K."/>
            <person name="Schramm A."/>
        </authorList>
    </citation>
    <scope>NUCLEOTIDE SEQUENCE [LARGE SCALE GENOMIC DNA]</scope>
    <source>
        <strain evidence="6 7">S3-2</strain>
    </source>
</reference>
<evidence type="ECO:0000256" key="3">
    <source>
        <dbReference type="ARBA" id="ARBA00025596"/>
    </source>
</evidence>
<dbReference type="GO" id="GO:1990230">
    <property type="term" value="C:iron-sulfur cluster transfer complex"/>
    <property type="evidence" value="ECO:0007669"/>
    <property type="project" value="TreeGrafter"/>
</dbReference>
<evidence type="ECO:0000256" key="2">
    <source>
        <dbReference type="ARBA" id="ARBA00023186"/>
    </source>
</evidence>
<dbReference type="GO" id="GO:0051259">
    <property type="term" value="P:protein complex oligomerization"/>
    <property type="evidence" value="ECO:0007669"/>
    <property type="project" value="InterPro"/>
</dbReference>
<evidence type="ECO:0000256" key="4">
    <source>
        <dbReference type="HAMAP-Rule" id="MF_00682"/>
    </source>
</evidence>
<dbReference type="STRING" id="1747903.ASR47_1001334"/>
<evidence type="ECO:0000313" key="6">
    <source>
        <dbReference type="EMBL" id="OBV36857.1"/>
    </source>
</evidence>
<dbReference type="AlphaFoldDB" id="A0A1A7BTM8"/>
<dbReference type="SUPFAM" id="SSF47144">
    <property type="entry name" value="HSC20 (HSCB), C-terminal oligomerisation domain"/>
    <property type="match status" value="1"/>
</dbReference>
<dbReference type="GO" id="GO:0001671">
    <property type="term" value="F:ATPase activator activity"/>
    <property type="evidence" value="ECO:0007669"/>
    <property type="project" value="InterPro"/>
</dbReference>
<dbReference type="OrthoDB" id="287587at2"/>
<comment type="subunit">
    <text evidence="4">Interacts with HscA and stimulates its ATPase activity.</text>
</comment>